<dbReference type="PANTHER" id="PTHR21562:SF83">
    <property type="entry name" value="PECTIN ACETYLESTERASE 4"/>
    <property type="match status" value="1"/>
</dbReference>
<dbReference type="Pfam" id="PF03283">
    <property type="entry name" value="PAE"/>
    <property type="match status" value="2"/>
</dbReference>
<keyword evidence="7" id="KW-0472">Membrane</keyword>
<sequence length="445" mass="49953">MANQRLRALLRWTKWADWAIAAVGFTIIIFVLTFFFDSSSTDGAASSVNLPASDLVDLTLLHNAEDRGALCLDGSLPGYHFQKGFGSGSNNWLLHIEGGGWCNTIESCSTRKTTALGSSNFMERQVSFSGILSSDPSQNPDFFSWNKVKIRYCDGASFAGRPESEFKNGTNLFFRGQLIWEALMDELLSVGMSNAKQAFLTGCSAGGLAAVIHCDDFRERLPQHATVKCLADASFFLDESDVQGNRTMRSFYDDVFHLQGVAKSLDRNCLSRMGNSRCLFPREFIKNIRTPVFIVNPAYDFWQIRNILVPDVSDPQGYWQTCRLNIHSCNPNQLEILKDPVAPYPFGFMGLTHLCSDCLGFRNSLLNALSEFQQKNEAGMFVNSCYIHCQTWMAETWHSPSSPRINSKTIAESVGDWYFNRGAVKLIDCPYPCNPTCYNMDFTRH</sequence>
<dbReference type="EMBL" id="JBCGBO010000006">
    <property type="protein sequence ID" value="KAK9193262.1"/>
    <property type="molecule type" value="Genomic_DNA"/>
</dbReference>
<evidence type="ECO:0000256" key="7">
    <source>
        <dbReference type="SAM" id="Phobius"/>
    </source>
</evidence>
<protein>
    <recommendedName>
        <fullName evidence="6">Pectin acetylesterase</fullName>
        <ecNumber evidence="6">3.1.1.-</ecNumber>
    </recommendedName>
</protein>
<accession>A0AAP0LZI4</accession>
<comment type="function">
    <text evidence="1 6">Hydrolyzes acetyl esters in homogalacturonan regions of pectin. In type I primary cell wall, galacturonic acid residues of pectin can be acetylated at the O-2 and O-3 positions. Decreasing the degree of acetylation of pectin gels in vitro alters their physical properties.</text>
</comment>
<keyword evidence="7" id="KW-1133">Transmembrane helix</keyword>
<dbReference type="AlphaFoldDB" id="A0AAP0LZI4"/>
<evidence type="ECO:0000256" key="3">
    <source>
        <dbReference type="ARBA" id="ARBA00005784"/>
    </source>
</evidence>
<keyword evidence="6" id="KW-0964">Secreted</keyword>
<keyword evidence="6" id="KW-0378">Hydrolase</keyword>
<dbReference type="PANTHER" id="PTHR21562">
    <property type="entry name" value="NOTUM-RELATED"/>
    <property type="match status" value="1"/>
</dbReference>
<comment type="caution">
    <text evidence="8">The sequence shown here is derived from an EMBL/GenBank/DDBJ whole genome shotgun (WGS) entry which is preliminary data.</text>
</comment>
<evidence type="ECO:0000256" key="6">
    <source>
        <dbReference type="RuleBase" id="RU363114"/>
    </source>
</evidence>
<feature type="transmembrane region" description="Helical" evidence="7">
    <location>
        <begin position="15"/>
        <end position="36"/>
    </location>
</feature>
<keyword evidence="7" id="KW-0812">Transmembrane</keyword>
<keyword evidence="5 6" id="KW-0961">Cell wall biogenesis/degradation</keyword>
<dbReference type="GO" id="GO:0016787">
    <property type="term" value="F:hydrolase activity"/>
    <property type="evidence" value="ECO:0007669"/>
    <property type="project" value="UniProtKB-KW"/>
</dbReference>
<dbReference type="GO" id="GO:0071555">
    <property type="term" value="P:cell wall organization"/>
    <property type="evidence" value="ECO:0007669"/>
    <property type="project" value="UniProtKB-KW"/>
</dbReference>
<dbReference type="Proteomes" id="UP001428341">
    <property type="component" value="Unassembled WGS sequence"/>
</dbReference>
<dbReference type="SUPFAM" id="SSF53474">
    <property type="entry name" value="alpha/beta-Hydrolases"/>
    <property type="match status" value="1"/>
</dbReference>
<name>A0AAP0LZI4_9ROSI</name>
<comment type="similarity">
    <text evidence="3 6">Belongs to the pectinacetylesterase family.</text>
</comment>
<reference evidence="8 9" key="1">
    <citation type="submission" date="2024-05" db="EMBL/GenBank/DDBJ databases">
        <title>Haplotype-resolved chromosome-level genome assembly of Huyou (Citrus changshanensis).</title>
        <authorList>
            <person name="Miao C."/>
            <person name="Chen W."/>
            <person name="Wu Y."/>
            <person name="Wang L."/>
            <person name="Zhao S."/>
            <person name="Grierson D."/>
            <person name="Xu C."/>
            <person name="Chen K."/>
        </authorList>
    </citation>
    <scope>NUCLEOTIDE SEQUENCE [LARGE SCALE GENOMIC DNA]</scope>
    <source>
        <strain evidence="8">01-14</strain>
        <tissue evidence="8">Leaf</tissue>
    </source>
</reference>
<comment type="subcellular location">
    <subcellularLocation>
        <location evidence="2 6">Secreted</location>
        <location evidence="2 6">Cell wall</location>
    </subcellularLocation>
</comment>
<evidence type="ECO:0000256" key="1">
    <source>
        <dbReference type="ARBA" id="ARBA00003534"/>
    </source>
</evidence>
<gene>
    <name evidence="8" type="ORF">WN944_003959</name>
</gene>
<dbReference type="EC" id="3.1.1.-" evidence="6"/>
<proteinExistence type="inferred from homology"/>
<keyword evidence="4 6" id="KW-0134">Cell wall</keyword>
<evidence type="ECO:0000256" key="4">
    <source>
        <dbReference type="ARBA" id="ARBA00022512"/>
    </source>
</evidence>
<evidence type="ECO:0000256" key="2">
    <source>
        <dbReference type="ARBA" id="ARBA00004191"/>
    </source>
</evidence>
<evidence type="ECO:0000313" key="9">
    <source>
        <dbReference type="Proteomes" id="UP001428341"/>
    </source>
</evidence>
<keyword evidence="9" id="KW-1185">Reference proteome</keyword>
<organism evidence="8 9">
    <name type="scientific">Citrus x changshan-huyou</name>
    <dbReference type="NCBI Taxonomy" id="2935761"/>
    <lineage>
        <taxon>Eukaryota</taxon>
        <taxon>Viridiplantae</taxon>
        <taxon>Streptophyta</taxon>
        <taxon>Embryophyta</taxon>
        <taxon>Tracheophyta</taxon>
        <taxon>Spermatophyta</taxon>
        <taxon>Magnoliopsida</taxon>
        <taxon>eudicotyledons</taxon>
        <taxon>Gunneridae</taxon>
        <taxon>Pentapetalae</taxon>
        <taxon>rosids</taxon>
        <taxon>malvids</taxon>
        <taxon>Sapindales</taxon>
        <taxon>Rutaceae</taxon>
        <taxon>Aurantioideae</taxon>
        <taxon>Citrus</taxon>
    </lineage>
</organism>
<dbReference type="InterPro" id="IPR004963">
    <property type="entry name" value="PAE/NOTUM"/>
</dbReference>
<evidence type="ECO:0000313" key="8">
    <source>
        <dbReference type="EMBL" id="KAK9193262.1"/>
    </source>
</evidence>
<evidence type="ECO:0000256" key="5">
    <source>
        <dbReference type="ARBA" id="ARBA00023316"/>
    </source>
</evidence>
<dbReference type="InterPro" id="IPR029058">
    <property type="entry name" value="AB_hydrolase_fold"/>
</dbReference>